<dbReference type="PROSITE" id="PS50089">
    <property type="entry name" value="ZF_RING_2"/>
    <property type="match status" value="1"/>
</dbReference>
<organism evidence="3 4">
    <name type="scientific">Periconia digitata</name>
    <dbReference type="NCBI Taxonomy" id="1303443"/>
    <lineage>
        <taxon>Eukaryota</taxon>
        <taxon>Fungi</taxon>
        <taxon>Dikarya</taxon>
        <taxon>Ascomycota</taxon>
        <taxon>Pezizomycotina</taxon>
        <taxon>Dothideomycetes</taxon>
        <taxon>Pleosporomycetidae</taxon>
        <taxon>Pleosporales</taxon>
        <taxon>Massarineae</taxon>
        <taxon>Periconiaceae</taxon>
        <taxon>Periconia</taxon>
    </lineage>
</organism>
<keyword evidence="1" id="KW-0479">Metal-binding</keyword>
<accession>A0A9W4UAA0</accession>
<name>A0A9W4UAA0_9PLEO</name>
<gene>
    <name evidence="3" type="ORF">PDIGIT_LOCUS3595</name>
</gene>
<evidence type="ECO:0000313" key="3">
    <source>
        <dbReference type="EMBL" id="CAI6320999.1"/>
    </source>
</evidence>
<dbReference type="Proteomes" id="UP001152607">
    <property type="component" value="Unassembled WGS sequence"/>
</dbReference>
<dbReference type="Gene3D" id="3.30.40.10">
    <property type="entry name" value="Zinc/RING finger domain, C3HC4 (zinc finger)"/>
    <property type="match status" value="1"/>
</dbReference>
<dbReference type="SUPFAM" id="SSF57850">
    <property type="entry name" value="RING/U-box"/>
    <property type="match status" value="1"/>
</dbReference>
<proteinExistence type="predicted"/>
<keyword evidence="1" id="KW-0863">Zinc-finger</keyword>
<evidence type="ECO:0000313" key="4">
    <source>
        <dbReference type="Proteomes" id="UP001152607"/>
    </source>
</evidence>
<dbReference type="InterPro" id="IPR013083">
    <property type="entry name" value="Znf_RING/FYVE/PHD"/>
</dbReference>
<dbReference type="Pfam" id="PF13639">
    <property type="entry name" value="zf-RING_2"/>
    <property type="match status" value="1"/>
</dbReference>
<comment type="caution">
    <text evidence="3">The sequence shown here is derived from an EMBL/GenBank/DDBJ whole genome shotgun (WGS) entry which is preliminary data.</text>
</comment>
<dbReference type="InterPro" id="IPR001841">
    <property type="entry name" value="Znf_RING"/>
</dbReference>
<dbReference type="OrthoDB" id="8062037at2759"/>
<keyword evidence="4" id="KW-1185">Reference proteome</keyword>
<dbReference type="AlphaFoldDB" id="A0A9W4UAA0"/>
<reference evidence="3" key="1">
    <citation type="submission" date="2023-01" db="EMBL/GenBank/DDBJ databases">
        <authorList>
            <person name="Van Ghelder C."/>
            <person name="Rancurel C."/>
        </authorList>
    </citation>
    <scope>NUCLEOTIDE SEQUENCE</scope>
    <source>
        <strain evidence="3">CNCM I-4278</strain>
    </source>
</reference>
<evidence type="ECO:0000259" key="2">
    <source>
        <dbReference type="PROSITE" id="PS50089"/>
    </source>
</evidence>
<evidence type="ECO:0000256" key="1">
    <source>
        <dbReference type="PROSITE-ProRule" id="PRU00175"/>
    </source>
</evidence>
<dbReference type="EMBL" id="CAOQHR010000002">
    <property type="protein sequence ID" value="CAI6320999.1"/>
    <property type="molecule type" value="Genomic_DNA"/>
</dbReference>
<keyword evidence="1" id="KW-0862">Zinc</keyword>
<protein>
    <recommendedName>
        <fullName evidence="2">RING-type domain-containing protein</fullName>
    </recommendedName>
</protein>
<sequence>MSEFNDIQDEYREVMIDSPEPYTTTAPYHPSAVSFLANGTRPIDIEKAPEPRCPTCLEEYSDFCHKPVQIQSCGHVFGYDCLARWVEEHNTCPILARSRFD</sequence>
<feature type="domain" description="RING-type" evidence="2">
    <location>
        <begin position="53"/>
        <end position="94"/>
    </location>
</feature>
<dbReference type="GO" id="GO:0008270">
    <property type="term" value="F:zinc ion binding"/>
    <property type="evidence" value="ECO:0007669"/>
    <property type="project" value="UniProtKB-KW"/>
</dbReference>